<dbReference type="Proteomes" id="UP000003162">
    <property type="component" value="Unassembled WGS sequence"/>
</dbReference>
<accession>A8SIR6</accession>
<dbReference type="EMBL" id="ABEE02000014">
    <property type="protein sequence ID" value="EDP24739.1"/>
    <property type="molecule type" value="Genomic_DNA"/>
</dbReference>
<sequence length="36" mass="4440">MTYKEESSFKSLPLKVNKLQISKEIFKKNKRYQKNY</sequence>
<comment type="caution">
    <text evidence="1">The sequence shown here is derived from an EMBL/GenBank/DDBJ whole genome shotgun (WGS) entry which is preliminary data.</text>
</comment>
<protein>
    <submittedName>
        <fullName evidence="1">Uncharacterized protein</fullName>
    </submittedName>
</protein>
<dbReference type="HOGENOM" id="CLU_3357580_0_0_9"/>
<evidence type="ECO:0000313" key="1">
    <source>
        <dbReference type="EMBL" id="EDP24739.1"/>
    </source>
</evidence>
<name>A8SIR6_9FIRM</name>
<reference evidence="1 2" key="2">
    <citation type="submission" date="2007-09" db="EMBL/GenBank/DDBJ databases">
        <authorList>
            <person name="Fulton L."/>
            <person name="Clifton S."/>
            <person name="Fulton B."/>
            <person name="Xu J."/>
            <person name="Minx P."/>
            <person name="Pepin K.H."/>
            <person name="Johnson M."/>
            <person name="Thiruvilangam P."/>
            <person name="Bhonagiri V."/>
            <person name="Nash W.E."/>
            <person name="Mardis E.R."/>
            <person name="Wilson R.K."/>
        </authorList>
    </citation>
    <scope>NUCLEOTIDE SEQUENCE [LARGE SCALE GENOMIC DNA]</scope>
    <source>
        <strain evidence="1 2">ATCC 33270</strain>
    </source>
</reference>
<evidence type="ECO:0000313" key="2">
    <source>
        <dbReference type="Proteomes" id="UP000003162"/>
    </source>
</evidence>
<reference evidence="1 2" key="1">
    <citation type="submission" date="2007-09" db="EMBL/GenBank/DDBJ databases">
        <title>Draft genome sequence of Peptostreptococcus micros (ATCC 33270).</title>
        <authorList>
            <person name="Sudarsanam P."/>
            <person name="Ley R."/>
            <person name="Guruge J."/>
            <person name="Turnbaugh P.J."/>
            <person name="Mahowald M."/>
            <person name="Liep D."/>
            <person name="Gordon J."/>
        </authorList>
    </citation>
    <scope>NUCLEOTIDE SEQUENCE [LARGE SCALE GENOMIC DNA]</scope>
    <source>
        <strain evidence="1 2">ATCC 33270</strain>
    </source>
</reference>
<proteinExistence type="predicted"/>
<organism evidence="1 2">
    <name type="scientific">Parvimonas micra ATCC 33270</name>
    <dbReference type="NCBI Taxonomy" id="411465"/>
    <lineage>
        <taxon>Bacteria</taxon>
        <taxon>Bacillati</taxon>
        <taxon>Bacillota</taxon>
        <taxon>Tissierellia</taxon>
        <taxon>Tissierellales</taxon>
        <taxon>Peptoniphilaceae</taxon>
        <taxon>Parvimonas</taxon>
    </lineage>
</organism>
<gene>
    <name evidence="1" type="ORF">PEPMIC_00183</name>
</gene>
<dbReference type="AlphaFoldDB" id="A8SIR6"/>